<protein>
    <recommendedName>
        <fullName evidence="1">Dimethylamine monooxygenase subunit DmmA-like C-terminal domain-containing protein</fullName>
    </recommendedName>
</protein>
<dbReference type="EMBL" id="JAFNLL010000007">
    <property type="protein sequence ID" value="MBO1267274.1"/>
    <property type="molecule type" value="Genomic_DNA"/>
</dbReference>
<organism evidence="2 3">
    <name type="scientific">Arthrobacter cavernae</name>
    <dbReference type="NCBI Taxonomy" id="2817681"/>
    <lineage>
        <taxon>Bacteria</taxon>
        <taxon>Bacillati</taxon>
        <taxon>Actinomycetota</taxon>
        <taxon>Actinomycetes</taxon>
        <taxon>Micrococcales</taxon>
        <taxon>Micrococcaceae</taxon>
        <taxon>Arthrobacter</taxon>
    </lineage>
</organism>
<dbReference type="NCBIfam" id="NF041259">
    <property type="entry name" value="mono_DmmA_fam"/>
    <property type="match status" value="1"/>
</dbReference>
<comment type="caution">
    <text evidence="2">The sequence shown here is derived from an EMBL/GenBank/DDBJ whole genome shotgun (WGS) entry which is preliminary data.</text>
</comment>
<reference evidence="2" key="1">
    <citation type="submission" date="2021-03" db="EMBL/GenBank/DDBJ databases">
        <title>A new species, PO-11, isolated from a karst cave deposit.</title>
        <authorList>
            <person name="Zhaoxiaoyong W."/>
        </authorList>
    </citation>
    <scope>NUCLEOTIDE SEQUENCE</scope>
    <source>
        <strain evidence="2">PO-11</strain>
    </source>
</reference>
<dbReference type="RefSeq" id="WP_207615073.1">
    <property type="nucleotide sequence ID" value="NZ_JAFNLL010000007.1"/>
</dbReference>
<evidence type="ECO:0000313" key="3">
    <source>
        <dbReference type="Proteomes" id="UP000664164"/>
    </source>
</evidence>
<proteinExistence type="predicted"/>
<gene>
    <name evidence="2" type="ORF">J1902_04640</name>
</gene>
<sequence length="133" mass="14124">MVAEEADRFAIGRLDEYITSAAVGIRILLAGPQVDVQRASALALESGLVGEELILAVTSDRAKRVFCPHCKARTATLQGIGAIVPCSGCGRNLEIYHHFSRRTASYLGFMAGAEEPAGRTTPAGVGRILEAIR</sequence>
<dbReference type="AlphaFoldDB" id="A0A939HDN7"/>
<evidence type="ECO:0000259" key="1">
    <source>
        <dbReference type="Pfam" id="PF22289"/>
    </source>
</evidence>
<evidence type="ECO:0000313" key="2">
    <source>
        <dbReference type="EMBL" id="MBO1267274.1"/>
    </source>
</evidence>
<name>A0A939HDN7_9MICC</name>
<dbReference type="InterPro" id="IPR048037">
    <property type="entry name" value="DmmA-like_C"/>
</dbReference>
<dbReference type="Proteomes" id="UP000664164">
    <property type="component" value="Unassembled WGS sequence"/>
</dbReference>
<keyword evidence="3" id="KW-1185">Reference proteome</keyword>
<accession>A0A939HDN7</accession>
<dbReference type="Pfam" id="PF22289">
    <property type="entry name" value="DmmA-like_C"/>
    <property type="match status" value="1"/>
</dbReference>
<feature type="domain" description="Dimethylamine monooxygenase subunit DmmA-like C-terminal" evidence="1">
    <location>
        <begin position="64"/>
        <end position="108"/>
    </location>
</feature>